<evidence type="ECO:0000256" key="3">
    <source>
        <dbReference type="SAM" id="SignalP"/>
    </source>
</evidence>
<name>A0A1S3JVX1_LINAN</name>
<reference evidence="5" key="1">
    <citation type="submission" date="2025-08" db="UniProtKB">
        <authorList>
            <consortium name="RefSeq"/>
        </authorList>
    </citation>
    <scope>IDENTIFICATION</scope>
    <source>
        <tissue evidence="5">Gonads</tissue>
    </source>
</reference>
<dbReference type="GeneID" id="106176636"/>
<dbReference type="InterPro" id="IPR050975">
    <property type="entry name" value="Sleep_regulator"/>
</dbReference>
<feature type="signal peptide" evidence="3">
    <location>
        <begin position="1"/>
        <end position="20"/>
    </location>
</feature>
<dbReference type="GO" id="GO:0032222">
    <property type="term" value="P:regulation of synaptic transmission, cholinergic"/>
    <property type="evidence" value="ECO:0007669"/>
    <property type="project" value="InterPro"/>
</dbReference>
<dbReference type="InterPro" id="IPR031424">
    <property type="entry name" value="QVR-like"/>
</dbReference>
<dbReference type="Pfam" id="PF17064">
    <property type="entry name" value="QVR"/>
    <property type="match status" value="1"/>
</dbReference>
<organism evidence="4 5">
    <name type="scientific">Lingula anatina</name>
    <name type="common">Brachiopod</name>
    <name type="synonym">Lingula unguis</name>
    <dbReference type="NCBI Taxonomy" id="7574"/>
    <lineage>
        <taxon>Eukaryota</taxon>
        <taxon>Metazoa</taxon>
        <taxon>Spiralia</taxon>
        <taxon>Lophotrochozoa</taxon>
        <taxon>Brachiopoda</taxon>
        <taxon>Linguliformea</taxon>
        <taxon>Lingulata</taxon>
        <taxon>Lingulida</taxon>
        <taxon>Linguloidea</taxon>
        <taxon>Lingulidae</taxon>
        <taxon>Lingula</taxon>
    </lineage>
</organism>
<keyword evidence="1 3" id="KW-0732">Signal</keyword>
<keyword evidence="4" id="KW-1185">Reference proteome</keyword>
<evidence type="ECO:0000313" key="4">
    <source>
        <dbReference type="Proteomes" id="UP000085678"/>
    </source>
</evidence>
<protein>
    <submittedName>
        <fullName evidence="5">Protein quiver</fullName>
    </submittedName>
</protein>
<dbReference type="RefSeq" id="XP_013414555.1">
    <property type="nucleotide sequence ID" value="XM_013559101.1"/>
</dbReference>
<gene>
    <name evidence="5" type="primary">LOC106176636</name>
</gene>
<evidence type="ECO:0000313" key="5">
    <source>
        <dbReference type="RefSeq" id="XP_013414555.1"/>
    </source>
</evidence>
<evidence type="ECO:0000256" key="1">
    <source>
        <dbReference type="ARBA" id="ARBA00022729"/>
    </source>
</evidence>
<dbReference type="GO" id="GO:0030431">
    <property type="term" value="P:sleep"/>
    <property type="evidence" value="ECO:0007669"/>
    <property type="project" value="InterPro"/>
</dbReference>
<dbReference type="AlphaFoldDB" id="A0A1S3JVX1"/>
<dbReference type="OMA" id="NIETCIC"/>
<keyword evidence="2" id="KW-0325">Glycoprotein</keyword>
<accession>A0A1S3JVX1</accession>
<sequence>MKSETLFIISTTFIALLCDAAETTCIPCYTCSSATHPGCEDPFTMVDPTSVAKSCYTKKCYKNVEKSGATTIVTRGCAASTHLTGCSSNSQGTTCFCESDNCNVSGRVLPNSLLAVTMGTVTILLRRAISN</sequence>
<dbReference type="InParanoid" id="A0A1S3JVX1"/>
<dbReference type="PANTHER" id="PTHR33562">
    <property type="entry name" value="ATILLA, ISOFORM B-RELATED-RELATED"/>
    <property type="match status" value="1"/>
</dbReference>
<dbReference type="Proteomes" id="UP000085678">
    <property type="component" value="Unplaced"/>
</dbReference>
<feature type="chain" id="PRO_5021487203" evidence="3">
    <location>
        <begin position="21"/>
        <end position="131"/>
    </location>
</feature>
<dbReference type="PANTHER" id="PTHR33562:SF28">
    <property type="entry name" value="PROTEIN QUIVER"/>
    <property type="match status" value="1"/>
</dbReference>
<evidence type="ECO:0000256" key="2">
    <source>
        <dbReference type="ARBA" id="ARBA00023180"/>
    </source>
</evidence>
<proteinExistence type="predicted"/>
<dbReference type="KEGG" id="lak:106176636"/>